<keyword evidence="3" id="KW-1185">Reference proteome</keyword>
<organism evidence="2 3">
    <name type="scientific">Anisodus tanguticus</name>
    <dbReference type="NCBI Taxonomy" id="243964"/>
    <lineage>
        <taxon>Eukaryota</taxon>
        <taxon>Viridiplantae</taxon>
        <taxon>Streptophyta</taxon>
        <taxon>Embryophyta</taxon>
        <taxon>Tracheophyta</taxon>
        <taxon>Spermatophyta</taxon>
        <taxon>Magnoliopsida</taxon>
        <taxon>eudicotyledons</taxon>
        <taxon>Gunneridae</taxon>
        <taxon>Pentapetalae</taxon>
        <taxon>asterids</taxon>
        <taxon>lamiids</taxon>
        <taxon>Solanales</taxon>
        <taxon>Solanaceae</taxon>
        <taxon>Solanoideae</taxon>
        <taxon>Hyoscyameae</taxon>
        <taxon>Anisodus</taxon>
    </lineage>
</organism>
<name>A0AAE1RGA9_9SOLA</name>
<reference evidence="2" key="1">
    <citation type="submission" date="2023-12" db="EMBL/GenBank/DDBJ databases">
        <title>Genome assembly of Anisodus tanguticus.</title>
        <authorList>
            <person name="Wang Y.-J."/>
        </authorList>
    </citation>
    <scope>NUCLEOTIDE SEQUENCE</scope>
    <source>
        <strain evidence="2">KB-2021</strain>
        <tissue evidence="2">Leaf</tissue>
    </source>
</reference>
<evidence type="ECO:0000313" key="2">
    <source>
        <dbReference type="EMBL" id="KAK4351256.1"/>
    </source>
</evidence>
<dbReference type="Proteomes" id="UP001291623">
    <property type="component" value="Unassembled WGS sequence"/>
</dbReference>
<evidence type="ECO:0000256" key="1">
    <source>
        <dbReference type="SAM" id="MobiDB-lite"/>
    </source>
</evidence>
<protein>
    <submittedName>
        <fullName evidence="2">Uncharacterized protein</fullName>
    </submittedName>
</protein>
<evidence type="ECO:0000313" key="3">
    <source>
        <dbReference type="Proteomes" id="UP001291623"/>
    </source>
</evidence>
<sequence length="118" mass="13244">MGKATENSGPYIVEIVDYDAIEVIFGGDWGGFCVGWVQVKLEGQELAVSLSFFNKMRPFQSCNFLCKLTNISKENEKESKKGRKRHEIDQLSSPKAMPERCGLEFNFIGLNAVFGSKQ</sequence>
<proteinExistence type="predicted"/>
<dbReference type="EMBL" id="JAVYJV010000016">
    <property type="protein sequence ID" value="KAK4351256.1"/>
    <property type="molecule type" value="Genomic_DNA"/>
</dbReference>
<comment type="caution">
    <text evidence="2">The sequence shown here is derived from an EMBL/GenBank/DDBJ whole genome shotgun (WGS) entry which is preliminary data.</text>
</comment>
<feature type="region of interest" description="Disordered" evidence="1">
    <location>
        <begin position="75"/>
        <end position="95"/>
    </location>
</feature>
<accession>A0AAE1RGA9</accession>
<gene>
    <name evidence="2" type="ORF">RND71_030569</name>
</gene>
<dbReference type="AlphaFoldDB" id="A0AAE1RGA9"/>